<gene>
    <name evidence="3" type="ORF">CX676_04215</name>
</gene>
<keyword evidence="1" id="KW-1133">Transmembrane helix</keyword>
<accession>A0A2H5EW04</accession>
<sequence length="169" mass="17711">MPGHHHHPDPHQHGHHAPASGIALNRLALSATLHCLTGCGIGEVLGMVIGNAQGWGAVPTTVLAVILAFIFGYSLTMLPLLRAGLPFAQALKLGLAADTVSITIMEIVDNAIMLLIPGAMTASLTSLHFWGAMALALVLAGLAAYPVNRWLIARGRGHAVVHQHHHHGS</sequence>
<evidence type="ECO:0000256" key="1">
    <source>
        <dbReference type="SAM" id="Phobius"/>
    </source>
</evidence>
<dbReference type="KEGG" id="pzh:CX676_04215"/>
<protein>
    <recommendedName>
        <fullName evidence="2">DUF4396 domain-containing protein</fullName>
    </recommendedName>
</protein>
<keyword evidence="4" id="KW-1185">Reference proteome</keyword>
<evidence type="ECO:0000313" key="4">
    <source>
        <dbReference type="Proteomes" id="UP000234530"/>
    </source>
</evidence>
<name>A0A2H5EW04_9RHOB</name>
<feature type="transmembrane region" description="Helical" evidence="1">
    <location>
        <begin position="61"/>
        <end position="81"/>
    </location>
</feature>
<organism evidence="3 4">
    <name type="scientific">Paracoccus zhejiangensis</name>
    <dbReference type="NCBI Taxonomy" id="1077935"/>
    <lineage>
        <taxon>Bacteria</taxon>
        <taxon>Pseudomonadati</taxon>
        <taxon>Pseudomonadota</taxon>
        <taxon>Alphaproteobacteria</taxon>
        <taxon>Rhodobacterales</taxon>
        <taxon>Paracoccaceae</taxon>
        <taxon>Paracoccus</taxon>
    </lineage>
</organism>
<keyword evidence="1" id="KW-0812">Transmembrane</keyword>
<feature type="transmembrane region" description="Helical" evidence="1">
    <location>
        <begin position="128"/>
        <end position="147"/>
    </location>
</feature>
<dbReference type="InterPro" id="IPR025509">
    <property type="entry name" value="DUF4396"/>
</dbReference>
<proteinExistence type="predicted"/>
<reference evidence="3 4" key="1">
    <citation type="journal article" date="2013" name="Antonie Van Leeuwenhoek">
        <title>Paracoccus zhejiangensis sp. nov., isolated from activated sludge in wastewater-treatment system.</title>
        <authorList>
            <person name="Wu Z.G."/>
            <person name="Zhang D.F."/>
            <person name="Liu Y.L."/>
            <person name="Wang F."/>
            <person name="Jiang X."/>
            <person name="Li C."/>
            <person name="Li S.P."/>
            <person name="Hong Q."/>
            <person name="Li W.J."/>
        </authorList>
    </citation>
    <scope>NUCLEOTIDE SEQUENCE [LARGE SCALE GENOMIC DNA]</scope>
    <source>
        <strain evidence="3 4">J6</strain>
    </source>
</reference>
<keyword evidence="1" id="KW-0472">Membrane</keyword>
<dbReference type="EMBL" id="CP025430">
    <property type="protein sequence ID" value="AUH63469.1"/>
    <property type="molecule type" value="Genomic_DNA"/>
</dbReference>
<dbReference type="Proteomes" id="UP000234530">
    <property type="component" value="Chromosome"/>
</dbReference>
<evidence type="ECO:0000313" key="3">
    <source>
        <dbReference type="EMBL" id="AUH63469.1"/>
    </source>
</evidence>
<feature type="domain" description="DUF4396" evidence="2">
    <location>
        <begin position="28"/>
        <end position="156"/>
    </location>
</feature>
<dbReference type="RefSeq" id="WP_101751511.1">
    <property type="nucleotide sequence ID" value="NZ_CP025430.1"/>
</dbReference>
<dbReference type="OrthoDB" id="1495425at2"/>
<evidence type="ECO:0000259" key="2">
    <source>
        <dbReference type="Pfam" id="PF14342"/>
    </source>
</evidence>
<dbReference type="Pfam" id="PF14342">
    <property type="entry name" value="DUF4396"/>
    <property type="match status" value="1"/>
</dbReference>
<dbReference type="AlphaFoldDB" id="A0A2H5EW04"/>